<sequence length="271" mass="29941">MSDIVEWLKYLLLGAIQGFTEPIPVSSSGHLIVAQKLLGIELQGFSFEIMTNTASLIAILFIYREVIARLVKNGVGYVVTRDKQYKSDYNFILYVIIGTIPAGVIGVLFKDKIEEIFSSSVTTIAIALLVTGVLLWLIRNLRGVKRDGDLSMKDAIIVGLAQAIALIPGLSRSGLTVIASIATGMKQDTALRYSFMLYIPISLGGLVLGIADIVSDPELQALWLQYLIAFIASLVVTYFSMRWFMGIMEKGNLRYFSYYCFIVGALILIFL</sequence>
<feature type="transmembrane region" description="Helical" evidence="17">
    <location>
        <begin position="116"/>
        <end position="138"/>
    </location>
</feature>
<accession>A0A919YN90</accession>
<dbReference type="GO" id="GO:0046677">
    <property type="term" value="P:response to antibiotic"/>
    <property type="evidence" value="ECO:0007669"/>
    <property type="project" value="UniProtKB-UniRule"/>
</dbReference>
<evidence type="ECO:0000256" key="9">
    <source>
        <dbReference type="ARBA" id="ARBA00022984"/>
    </source>
</evidence>
<keyword evidence="13 17" id="KW-0961">Cell wall biogenesis/degradation</keyword>
<dbReference type="EC" id="3.6.1.27" evidence="3 17"/>
<name>A0A919YN90_9BACL</name>
<dbReference type="HAMAP" id="MF_01006">
    <property type="entry name" value="Undec_diphosphatase"/>
    <property type="match status" value="1"/>
</dbReference>
<feature type="transmembrane region" description="Helical" evidence="17">
    <location>
        <begin position="221"/>
        <end position="241"/>
    </location>
</feature>
<evidence type="ECO:0000256" key="14">
    <source>
        <dbReference type="ARBA" id="ARBA00032707"/>
    </source>
</evidence>
<feature type="transmembrane region" description="Helical" evidence="17">
    <location>
        <begin position="195"/>
        <end position="215"/>
    </location>
</feature>
<comment type="subcellular location">
    <subcellularLocation>
        <location evidence="1 17">Cell membrane</location>
        <topology evidence="1 17">Multi-pass membrane protein</topology>
    </subcellularLocation>
</comment>
<reference evidence="18" key="1">
    <citation type="submission" date="2021-03" db="EMBL/GenBank/DDBJ databases">
        <title>Antimicrobial resistance genes in bacteria isolated from Japanese honey, and their potential for conferring macrolide and lincosamide resistance in the American foulbrood pathogen Paenibacillus larvae.</title>
        <authorList>
            <person name="Okamoto M."/>
            <person name="Kumagai M."/>
            <person name="Kanamori H."/>
            <person name="Takamatsu D."/>
        </authorList>
    </citation>
    <scope>NUCLEOTIDE SEQUENCE</scope>
    <source>
        <strain evidence="18">J40TS1</strain>
    </source>
</reference>
<evidence type="ECO:0000256" key="1">
    <source>
        <dbReference type="ARBA" id="ARBA00004651"/>
    </source>
</evidence>
<comment type="miscellaneous">
    <text evidence="17">Bacitracin is thought to be involved in the inhibition of peptidoglycan synthesis by sequestering undecaprenyl diphosphate, thereby reducing the pool of lipid carrier available.</text>
</comment>
<comment type="caution">
    <text evidence="18">The sequence shown here is derived from an EMBL/GenBank/DDBJ whole genome shotgun (WGS) entry which is preliminary data.</text>
</comment>
<dbReference type="AlphaFoldDB" id="A0A919YN90"/>
<comment type="function">
    <text evidence="17">Catalyzes the dephosphorylation of undecaprenyl diphosphate (UPP). Confers resistance to bacitracin.</text>
</comment>
<keyword evidence="9 17" id="KW-0573">Peptidoglycan synthesis</keyword>
<keyword evidence="10 17" id="KW-1133">Transmembrane helix</keyword>
<feature type="transmembrane region" description="Helical" evidence="17">
    <location>
        <begin position="45"/>
        <end position="63"/>
    </location>
</feature>
<evidence type="ECO:0000313" key="19">
    <source>
        <dbReference type="Proteomes" id="UP000683139"/>
    </source>
</evidence>
<feature type="transmembrane region" description="Helical" evidence="17">
    <location>
        <begin position="253"/>
        <end position="270"/>
    </location>
</feature>
<dbReference type="GO" id="GO:0009252">
    <property type="term" value="P:peptidoglycan biosynthetic process"/>
    <property type="evidence" value="ECO:0007669"/>
    <property type="project" value="UniProtKB-KW"/>
</dbReference>
<evidence type="ECO:0000256" key="4">
    <source>
        <dbReference type="ARBA" id="ARBA00021581"/>
    </source>
</evidence>
<dbReference type="RefSeq" id="WP_213517105.1">
    <property type="nucleotide sequence ID" value="NZ_BOSE01000006.1"/>
</dbReference>
<evidence type="ECO:0000256" key="17">
    <source>
        <dbReference type="HAMAP-Rule" id="MF_01006"/>
    </source>
</evidence>
<evidence type="ECO:0000256" key="7">
    <source>
        <dbReference type="ARBA" id="ARBA00022801"/>
    </source>
</evidence>
<dbReference type="InterPro" id="IPR003824">
    <property type="entry name" value="UppP"/>
</dbReference>
<evidence type="ECO:0000256" key="5">
    <source>
        <dbReference type="ARBA" id="ARBA00022475"/>
    </source>
</evidence>
<keyword evidence="5 17" id="KW-1003">Cell membrane</keyword>
<dbReference type="GO" id="GO:0071555">
    <property type="term" value="P:cell wall organization"/>
    <property type="evidence" value="ECO:0007669"/>
    <property type="project" value="UniProtKB-KW"/>
</dbReference>
<evidence type="ECO:0000256" key="6">
    <source>
        <dbReference type="ARBA" id="ARBA00022692"/>
    </source>
</evidence>
<dbReference type="Proteomes" id="UP000683139">
    <property type="component" value="Unassembled WGS sequence"/>
</dbReference>
<dbReference type="GO" id="GO:0008360">
    <property type="term" value="P:regulation of cell shape"/>
    <property type="evidence" value="ECO:0007669"/>
    <property type="project" value="UniProtKB-KW"/>
</dbReference>
<evidence type="ECO:0000256" key="3">
    <source>
        <dbReference type="ARBA" id="ARBA00012374"/>
    </source>
</evidence>
<evidence type="ECO:0000313" key="18">
    <source>
        <dbReference type="EMBL" id="GIP17597.1"/>
    </source>
</evidence>
<keyword evidence="8 17" id="KW-0133">Cell shape</keyword>
<evidence type="ECO:0000256" key="13">
    <source>
        <dbReference type="ARBA" id="ARBA00023316"/>
    </source>
</evidence>
<evidence type="ECO:0000256" key="2">
    <source>
        <dbReference type="ARBA" id="ARBA00010621"/>
    </source>
</evidence>
<keyword evidence="6 17" id="KW-0812">Transmembrane</keyword>
<gene>
    <name evidence="18" type="primary">uppP1</name>
    <name evidence="17" type="synonym">uppP</name>
    <name evidence="18" type="ORF">J40TS1_32390</name>
</gene>
<evidence type="ECO:0000256" key="10">
    <source>
        <dbReference type="ARBA" id="ARBA00022989"/>
    </source>
</evidence>
<evidence type="ECO:0000256" key="12">
    <source>
        <dbReference type="ARBA" id="ARBA00023251"/>
    </source>
</evidence>
<dbReference type="Pfam" id="PF02673">
    <property type="entry name" value="BacA"/>
    <property type="match status" value="1"/>
</dbReference>
<dbReference type="GO" id="GO:0005886">
    <property type="term" value="C:plasma membrane"/>
    <property type="evidence" value="ECO:0007669"/>
    <property type="project" value="UniProtKB-SubCell"/>
</dbReference>
<proteinExistence type="inferred from homology"/>
<protein>
    <recommendedName>
        <fullName evidence="4 17">Undecaprenyl-diphosphatase</fullName>
        <ecNumber evidence="3 17">3.6.1.27</ecNumber>
    </recommendedName>
    <alternativeName>
        <fullName evidence="15 17">Bacitracin resistance protein</fullName>
    </alternativeName>
    <alternativeName>
        <fullName evidence="14 17">Undecaprenyl pyrophosphate phosphatase</fullName>
    </alternativeName>
</protein>
<evidence type="ECO:0000256" key="16">
    <source>
        <dbReference type="ARBA" id="ARBA00047594"/>
    </source>
</evidence>
<keyword evidence="11 17" id="KW-0472">Membrane</keyword>
<comment type="similarity">
    <text evidence="2 17">Belongs to the UppP family.</text>
</comment>
<organism evidence="18 19">
    <name type="scientific">Paenibacillus montaniterrae</name>
    <dbReference type="NCBI Taxonomy" id="429341"/>
    <lineage>
        <taxon>Bacteria</taxon>
        <taxon>Bacillati</taxon>
        <taxon>Bacillota</taxon>
        <taxon>Bacilli</taxon>
        <taxon>Bacillales</taxon>
        <taxon>Paenibacillaceae</taxon>
        <taxon>Paenibacillus</taxon>
    </lineage>
</organism>
<evidence type="ECO:0000256" key="8">
    <source>
        <dbReference type="ARBA" id="ARBA00022960"/>
    </source>
</evidence>
<keyword evidence="19" id="KW-1185">Reference proteome</keyword>
<keyword evidence="12 17" id="KW-0046">Antibiotic resistance</keyword>
<keyword evidence="7 17" id="KW-0378">Hydrolase</keyword>
<dbReference type="PANTHER" id="PTHR30622:SF2">
    <property type="entry name" value="UNDECAPRENYL-DIPHOSPHATASE"/>
    <property type="match status" value="1"/>
</dbReference>
<dbReference type="EMBL" id="BOSE01000006">
    <property type="protein sequence ID" value="GIP17597.1"/>
    <property type="molecule type" value="Genomic_DNA"/>
</dbReference>
<evidence type="ECO:0000256" key="15">
    <source>
        <dbReference type="ARBA" id="ARBA00032932"/>
    </source>
</evidence>
<evidence type="ECO:0000256" key="11">
    <source>
        <dbReference type="ARBA" id="ARBA00023136"/>
    </source>
</evidence>
<feature type="transmembrane region" description="Helical" evidence="17">
    <location>
        <begin position="91"/>
        <end position="110"/>
    </location>
</feature>
<comment type="catalytic activity">
    <reaction evidence="16 17">
        <text>di-trans,octa-cis-undecaprenyl diphosphate + H2O = di-trans,octa-cis-undecaprenyl phosphate + phosphate + H(+)</text>
        <dbReference type="Rhea" id="RHEA:28094"/>
        <dbReference type="ChEBI" id="CHEBI:15377"/>
        <dbReference type="ChEBI" id="CHEBI:15378"/>
        <dbReference type="ChEBI" id="CHEBI:43474"/>
        <dbReference type="ChEBI" id="CHEBI:58405"/>
        <dbReference type="ChEBI" id="CHEBI:60392"/>
        <dbReference type="EC" id="3.6.1.27"/>
    </reaction>
</comment>
<dbReference type="GO" id="GO:0050380">
    <property type="term" value="F:undecaprenyl-diphosphatase activity"/>
    <property type="evidence" value="ECO:0007669"/>
    <property type="project" value="UniProtKB-UniRule"/>
</dbReference>
<dbReference type="PANTHER" id="PTHR30622">
    <property type="entry name" value="UNDECAPRENYL-DIPHOSPHATASE"/>
    <property type="match status" value="1"/>
</dbReference>